<reference evidence="2 3" key="1">
    <citation type="submission" date="2020-07" db="EMBL/GenBank/DDBJ databases">
        <title>Sequencing the genomes of 1000 actinobacteria strains.</title>
        <authorList>
            <person name="Klenk H.-P."/>
        </authorList>
    </citation>
    <scope>NUCLEOTIDE SEQUENCE [LARGE SCALE GENOMIC DNA]</scope>
    <source>
        <strain evidence="2 3">DSM 44065</strain>
    </source>
</reference>
<keyword evidence="1" id="KW-0472">Membrane</keyword>
<keyword evidence="1" id="KW-0812">Transmembrane</keyword>
<dbReference type="AlphaFoldDB" id="A0A853AEP4"/>
<dbReference type="EMBL" id="JACCFJ010000001">
    <property type="protein sequence ID" value="NYI82418.1"/>
    <property type="molecule type" value="Genomic_DNA"/>
</dbReference>
<keyword evidence="1" id="KW-1133">Transmembrane helix</keyword>
<dbReference type="RefSeq" id="WP_179718189.1">
    <property type="nucleotide sequence ID" value="NZ_BAABFH010000001.1"/>
</dbReference>
<organism evidence="2 3">
    <name type="scientific">Saccharopolyspora hordei</name>
    <dbReference type="NCBI Taxonomy" id="1838"/>
    <lineage>
        <taxon>Bacteria</taxon>
        <taxon>Bacillati</taxon>
        <taxon>Actinomycetota</taxon>
        <taxon>Actinomycetes</taxon>
        <taxon>Pseudonocardiales</taxon>
        <taxon>Pseudonocardiaceae</taxon>
        <taxon>Saccharopolyspora</taxon>
    </lineage>
</organism>
<accession>A0A853AEP4</accession>
<evidence type="ECO:0000313" key="3">
    <source>
        <dbReference type="Proteomes" id="UP000587002"/>
    </source>
</evidence>
<dbReference type="Proteomes" id="UP000587002">
    <property type="component" value="Unassembled WGS sequence"/>
</dbReference>
<name>A0A853AEP4_9PSEU</name>
<feature type="transmembrane region" description="Helical" evidence="1">
    <location>
        <begin position="130"/>
        <end position="152"/>
    </location>
</feature>
<protein>
    <submittedName>
        <fullName evidence="2">Uncharacterized protein</fullName>
    </submittedName>
</protein>
<sequence length="158" mass="16724">MNRKTLIGITIGWGVLVVAIFAVFLGIAMFSGTSLAKASPADGPDAPTYRWNGEPMLITSTENGKSATCHVVPDDGEPRDVNTFRAEGQRYVRPVTSWFSGSADVTCSRAVKIRVGSEVSTYELVTKNRVVQIGAAVVAAAPFCAVSVFGVGTRKARA</sequence>
<gene>
    <name evidence="2" type="ORF">HNR68_001048</name>
</gene>
<comment type="caution">
    <text evidence="2">The sequence shown here is derived from an EMBL/GenBank/DDBJ whole genome shotgun (WGS) entry which is preliminary data.</text>
</comment>
<proteinExistence type="predicted"/>
<keyword evidence="3" id="KW-1185">Reference proteome</keyword>
<evidence type="ECO:0000313" key="2">
    <source>
        <dbReference type="EMBL" id="NYI82418.1"/>
    </source>
</evidence>
<feature type="transmembrane region" description="Helical" evidence="1">
    <location>
        <begin position="7"/>
        <end position="30"/>
    </location>
</feature>
<evidence type="ECO:0000256" key="1">
    <source>
        <dbReference type="SAM" id="Phobius"/>
    </source>
</evidence>